<dbReference type="PROSITE" id="PS51704">
    <property type="entry name" value="GP_PDE"/>
    <property type="match status" value="1"/>
</dbReference>
<reference evidence="2 3" key="1">
    <citation type="journal article" date="2016" name="Nat. Commun.">
        <title>Thousands of microbial genomes shed light on interconnected biogeochemical processes in an aquifer system.</title>
        <authorList>
            <person name="Anantharaman K."/>
            <person name="Brown C.T."/>
            <person name="Hug L.A."/>
            <person name="Sharon I."/>
            <person name="Castelle C.J."/>
            <person name="Probst A.J."/>
            <person name="Thomas B.C."/>
            <person name="Singh A."/>
            <person name="Wilkins M.J."/>
            <person name="Karaoz U."/>
            <person name="Brodie E.L."/>
            <person name="Williams K.H."/>
            <person name="Hubbard S.S."/>
            <person name="Banfield J.F."/>
        </authorList>
    </citation>
    <scope>NUCLEOTIDE SEQUENCE [LARGE SCALE GENOMIC DNA]</scope>
</reference>
<protein>
    <recommendedName>
        <fullName evidence="1">GP-PDE domain-containing protein</fullName>
    </recommendedName>
</protein>
<sequence length="227" mass="25943">MTIIKVGHRGAMGYEPENTLRSFKKALELGVDMIEFDVYVCKSGELVVIHDDTLERTTNGEGLVVEKTLSELKELDAGKEEKIPTIEEVMDLADKKVKINIELKGDNTAKPVLNMIEKYVDEKGWKYDDFLVSSFNHNELKKFKELNPKIKTGILFEEIPDNFMDFTEKADAYSINIPIKYATHEFVKNAHSHGLKVYVWSANEAEEMQKAKSLNVDYICSNFPDKI</sequence>
<proteinExistence type="predicted"/>
<organism evidence="2 3">
    <name type="scientific">Candidatus Staskawiczbacteria bacterium RIFCSPLOWO2_01_FULL_37_25b</name>
    <dbReference type="NCBI Taxonomy" id="1802213"/>
    <lineage>
        <taxon>Bacteria</taxon>
        <taxon>Candidatus Staskawicziibacteriota</taxon>
    </lineage>
</organism>
<dbReference type="GO" id="GO:0006629">
    <property type="term" value="P:lipid metabolic process"/>
    <property type="evidence" value="ECO:0007669"/>
    <property type="project" value="InterPro"/>
</dbReference>
<dbReference type="InterPro" id="IPR017946">
    <property type="entry name" value="PLC-like_Pdiesterase_TIM-brl"/>
</dbReference>
<feature type="domain" description="GP-PDE" evidence="1">
    <location>
        <begin position="3"/>
        <end position="227"/>
    </location>
</feature>
<gene>
    <name evidence="2" type="ORF">A2998_02650</name>
</gene>
<dbReference type="Gene3D" id="3.20.20.190">
    <property type="entry name" value="Phosphatidylinositol (PI) phosphodiesterase"/>
    <property type="match status" value="1"/>
</dbReference>
<dbReference type="SUPFAM" id="SSF51695">
    <property type="entry name" value="PLC-like phosphodiesterases"/>
    <property type="match status" value="1"/>
</dbReference>
<dbReference type="EMBL" id="MHOZ01000033">
    <property type="protein sequence ID" value="OGZ72772.1"/>
    <property type="molecule type" value="Genomic_DNA"/>
</dbReference>
<evidence type="ECO:0000259" key="1">
    <source>
        <dbReference type="PROSITE" id="PS51704"/>
    </source>
</evidence>
<dbReference type="PANTHER" id="PTHR46211:SF14">
    <property type="entry name" value="GLYCEROPHOSPHODIESTER PHOSPHODIESTERASE"/>
    <property type="match status" value="1"/>
</dbReference>
<dbReference type="PANTHER" id="PTHR46211">
    <property type="entry name" value="GLYCEROPHOSPHORYL DIESTER PHOSPHODIESTERASE"/>
    <property type="match status" value="1"/>
</dbReference>
<evidence type="ECO:0000313" key="2">
    <source>
        <dbReference type="EMBL" id="OGZ72772.1"/>
    </source>
</evidence>
<dbReference type="AlphaFoldDB" id="A0A1G2IDI8"/>
<dbReference type="InterPro" id="IPR030395">
    <property type="entry name" value="GP_PDE_dom"/>
</dbReference>
<accession>A0A1G2IDI8</accession>
<dbReference type="Pfam" id="PF03009">
    <property type="entry name" value="GDPD"/>
    <property type="match status" value="1"/>
</dbReference>
<dbReference type="Proteomes" id="UP000178826">
    <property type="component" value="Unassembled WGS sequence"/>
</dbReference>
<name>A0A1G2IDI8_9BACT</name>
<dbReference type="GO" id="GO:0008081">
    <property type="term" value="F:phosphoric diester hydrolase activity"/>
    <property type="evidence" value="ECO:0007669"/>
    <property type="project" value="InterPro"/>
</dbReference>
<comment type="caution">
    <text evidence="2">The sequence shown here is derived from an EMBL/GenBank/DDBJ whole genome shotgun (WGS) entry which is preliminary data.</text>
</comment>
<evidence type="ECO:0000313" key="3">
    <source>
        <dbReference type="Proteomes" id="UP000178826"/>
    </source>
</evidence>